<sequence>MKKKLRTIFAWVLVSLFLQFGAYSFLENKVAKVLGPVAEAGPITKQLEATIPGTDFENVQVSYAKDYLAYTENGTLKIFNLKKEKMVFEKKAPANDNTMGVLNYQWLPDRDTLVYFYGKKNPNPVTYVTVPVDPVVPPATTPPKSTVPINPEDPNQKPDKQVEEEVKPKVPVQTKTVPKYGNPQITELYTLELPNSDEDTAPDDRFNQTINEFPAGGKIEEFVVSTSTNLIYLTIKNGSTERLMEIDVMKNVRTLNKTGETIDSMAASDRYGTLFITSKVGGTKQVISLGVGNRHTISKNANDRVIGVLDGKVYIGEVKNNVLVKIKSTEDRSEIKDNPSFQTEWEGSIPFNNVSTLIGSEGQIVIYSQQMANVITAGQLEEIPLLGEENYISDDGAELIQMKKSGTSTIVELKPLKD</sequence>
<evidence type="ECO:0000313" key="3">
    <source>
        <dbReference type="Proteomes" id="UP001176021"/>
    </source>
</evidence>
<name>A0ABT8QJA8_9FIRM</name>
<dbReference type="SUPFAM" id="SSF101908">
    <property type="entry name" value="Putative isomerase YbhE"/>
    <property type="match status" value="1"/>
</dbReference>
<protein>
    <submittedName>
        <fullName evidence="2">Uncharacterized protein</fullName>
    </submittedName>
</protein>
<gene>
    <name evidence="2" type="ORF">M8H41_00635</name>
</gene>
<dbReference type="RefSeq" id="WP_301997518.1">
    <property type="nucleotide sequence ID" value="NZ_JAMJEV010000001.1"/>
</dbReference>
<feature type="region of interest" description="Disordered" evidence="1">
    <location>
        <begin position="139"/>
        <end position="164"/>
    </location>
</feature>
<dbReference type="EMBL" id="JAMJEV010000001">
    <property type="protein sequence ID" value="MDO0821366.1"/>
    <property type="molecule type" value="Genomic_DNA"/>
</dbReference>
<dbReference type="Proteomes" id="UP001176021">
    <property type="component" value="Unassembled WGS sequence"/>
</dbReference>
<comment type="caution">
    <text evidence="2">The sequence shown here is derived from an EMBL/GenBank/DDBJ whole genome shotgun (WGS) entry which is preliminary data.</text>
</comment>
<organism evidence="2 3">
    <name type="scientific">Desulfosporosinus nitroreducens</name>
    <dbReference type="NCBI Taxonomy" id="2018668"/>
    <lineage>
        <taxon>Bacteria</taxon>
        <taxon>Bacillati</taxon>
        <taxon>Bacillota</taxon>
        <taxon>Clostridia</taxon>
        <taxon>Eubacteriales</taxon>
        <taxon>Desulfitobacteriaceae</taxon>
        <taxon>Desulfosporosinus</taxon>
    </lineage>
</organism>
<evidence type="ECO:0000256" key="1">
    <source>
        <dbReference type="SAM" id="MobiDB-lite"/>
    </source>
</evidence>
<reference evidence="2" key="1">
    <citation type="submission" date="2022-05" db="EMBL/GenBank/DDBJ databases">
        <title>Expanded diversity of anoxic marine methylotrophy in a Black Sea sulfate reducing microorganism.</title>
        <authorList>
            <person name="Fischer P.Q."/>
            <person name="Stams A.J.M."/>
            <person name="Villanueva L."/>
            <person name="Sousa D.Z."/>
        </authorList>
    </citation>
    <scope>NUCLEOTIDE SEQUENCE</scope>
    <source>
        <strain evidence="2">P130</strain>
    </source>
</reference>
<accession>A0ABT8QJA8</accession>
<proteinExistence type="predicted"/>
<evidence type="ECO:0000313" key="2">
    <source>
        <dbReference type="EMBL" id="MDO0821366.1"/>
    </source>
</evidence>
<keyword evidence="3" id="KW-1185">Reference proteome</keyword>
<feature type="compositionally biased region" description="Basic and acidic residues" evidence="1">
    <location>
        <begin position="154"/>
        <end position="164"/>
    </location>
</feature>